<dbReference type="PANTHER" id="PTHR42731">
    <property type="entry name" value="SLL1084 PROTEIN"/>
    <property type="match status" value="1"/>
</dbReference>
<dbReference type="Gene3D" id="3.80.30.20">
    <property type="entry name" value="tm_1862 like domain"/>
    <property type="match status" value="1"/>
</dbReference>
<dbReference type="InterPro" id="IPR006638">
    <property type="entry name" value="Elp3/MiaA/NifB-like_rSAM"/>
</dbReference>
<gene>
    <name evidence="2" type="ORF">ZNDK_0489</name>
</gene>
<proteinExistence type="predicted"/>
<sequence length="901" mass="100215">MRELLPLLPKPSRYTGIEEGVRRNSAARLRMALAFPDTYDVGMSYLGQKILYGIVNDNPDWWAERVMAPELEAGDTLRAHNAPLCTLESDTPLKNLHCVAFSITHELCYTNILYMLDLAGIPLRAADRDTSLLECPLIMAGGGALLAAEPLAPFMDMMVLGDGEETLPEVLRLLQTAVETDIPRTDFLRQAALIPGVYVPSLFAPDPLAAQDKKNHELPLRPIFPDIPTPARRIVADLNAAPYPTRQVMPTGAVHNRLVLEIARGCTRGCRFCHAGIVYRPARERSPENLSALLRDCLRETGFDEISFLSLSAGDFSALKTLCADTLERCAREQISLSLPSLRVGSVDDEIMKRMADVRRTGVTLAPEAGSQRLRDVINKGVREEDLILHAQKLLEHGWRQVKLYFMIGLPSETDEDLAAIAELCRKTRDAAGKGGPRLQVTASLSPFVPKPFTPFQWEEQIGVEEIARRVALVKALFKGQKGLTLRRREPEVSHLEGILSRAGRELADVVEKAFRKGAVFCGWTEHFTLKPWLEALAECGIDVPRCIGKRESPLPWSHLEAGVSEEFLLRERNRALGDAVSGKLTEDCRYGTCQGCGVCDTKAGPSRLPHTDATPYRNRLVFAERDQQNSRPTRDAEGQLICRTTKSAPPQVARHLTVKAAQYRIWHTKMRESAYISQLELQAILYRALRRANLPLAFSQGFHPLPLLSFGRALPVGVQSMAEWFALTLHSALTPGEAAARLGPRLPAGISIVCVESVSKNRRTEQAERERFALLLPTRQELAGAARAFEKFVAQNVFPYMRKTKNGLRTTDIRPLLRGFAPAAPDKGNSEDGAFNAVTFETDWRMDYMSPLSLCLAILEPLGSETELRSRLQLVKTSQIFRDGKIFPEKETDYGIVHSI</sequence>
<dbReference type="GO" id="GO:0051536">
    <property type="term" value="F:iron-sulfur cluster binding"/>
    <property type="evidence" value="ECO:0007669"/>
    <property type="project" value="InterPro"/>
</dbReference>
<dbReference type="CDD" id="cd01335">
    <property type="entry name" value="Radical_SAM"/>
    <property type="match status" value="1"/>
</dbReference>
<dbReference type="Pfam" id="PF04055">
    <property type="entry name" value="Radical_SAM"/>
    <property type="match status" value="1"/>
</dbReference>
<dbReference type="InterPro" id="IPR045784">
    <property type="entry name" value="Radical_SAM_N2"/>
</dbReference>
<dbReference type="GO" id="GO:0003824">
    <property type="term" value="F:catalytic activity"/>
    <property type="evidence" value="ECO:0007669"/>
    <property type="project" value="InterPro"/>
</dbReference>
<accession>A0A6L2R527</accession>
<dbReference type="SUPFAM" id="SSF102114">
    <property type="entry name" value="Radical SAM enzymes"/>
    <property type="match status" value="1"/>
</dbReference>
<dbReference type="InterPro" id="IPR023404">
    <property type="entry name" value="rSAM_horseshoe"/>
</dbReference>
<dbReference type="NCBIfam" id="TIGR03936">
    <property type="entry name" value="sam_1_link_chp"/>
    <property type="match status" value="1"/>
</dbReference>
<dbReference type="EMBL" id="BLLL01000004">
    <property type="protein sequence ID" value="GFH62718.1"/>
    <property type="molecule type" value="Genomic_DNA"/>
</dbReference>
<dbReference type="Pfam" id="PF19864">
    <property type="entry name" value="Radical_SAM_N2"/>
    <property type="match status" value="1"/>
</dbReference>
<evidence type="ECO:0000313" key="2">
    <source>
        <dbReference type="EMBL" id="GFH62718.1"/>
    </source>
</evidence>
<dbReference type="AlphaFoldDB" id="A0A6L2R527"/>
<dbReference type="InterPro" id="IPR018768">
    <property type="entry name" value="DUF2344"/>
</dbReference>
<organism evidence="2 3">
    <name type="scientific">Candidatus Desulfovibrio kirbyi</name>
    <dbReference type="NCBI Taxonomy" id="2696086"/>
    <lineage>
        <taxon>Bacteria</taxon>
        <taxon>Pseudomonadati</taxon>
        <taxon>Thermodesulfobacteriota</taxon>
        <taxon>Desulfovibrionia</taxon>
        <taxon>Desulfovibrionales</taxon>
        <taxon>Desulfovibrionaceae</taxon>
        <taxon>Desulfovibrio</taxon>
    </lineage>
</organism>
<reference evidence="2 3" key="1">
    <citation type="journal article" date="2020" name="ISME J.">
        <title>Parallel Reductive Genome Evolution in Desulfovibrio Ectosymbionts Independently Acquired by Trichonympha Protists in the Termite Gut.</title>
        <authorList>
            <person name="Takeuchi M."/>
            <person name="Kuwahara H."/>
            <person name="Murakami T."/>
            <person name="Takahashi K."/>
            <person name="Kajitani R."/>
            <person name="Toyoda A."/>
            <person name="Itoh T."/>
            <person name="Ohkuma M."/>
            <person name="Hongoh Y."/>
        </authorList>
    </citation>
    <scope>NUCLEOTIDE SEQUENCE [LARGE SCALE GENOMIC DNA]</scope>
    <source>
        <strain evidence="2">ZnDsv-02</strain>
    </source>
</reference>
<comment type="caution">
    <text evidence="2">The sequence shown here is derived from an EMBL/GenBank/DDBJ whole genome shotgun (WGS) entry which is preliminary data.</text>
</comment>
<dbReference type="SFLD" id="SFLDS00029">
    <property type="entry name" value="Radical_SAM"/>
    <property type="match status" value="1"/>
</dbReference>
<dbReference type="SFLD" id="SFLDG01082">
    <property type="entry name" value="B12-binding_domain_containing"/>
    <property type="match status" value="1"/>
</dbReference>
<evidence type="ECO:0000313" key="3">
    <source>
        <dbReference type="Proteomes" id="UP000505077"/>
    </source>
</evidence>
<dbReference type="PROSITE" id="PS51918">
    <property type="entry name" value="RADICAL_SAM"/>
    <property type="match status" value="1"/>
</dbReference>
<name>A0A6L2R527_9BACT</name>
<dbReference type="PANTHER" id="PTHR42731:SF1">
    <property type="entry name" value="RADICAL SAM DOMAIN PROTEIN"/>
    <property type="match status" value="1"/>
</dbReference>
<protein>
    <submittedName>
        <fullName evidence="2">Putative Fe-S oxidoreductase</fullName>
    </submittedName>
</protein>
<dbReference type="Proteomes" id="UP000505077">
    <property type="component" value="Unassembled WGS sequence"/>
</dbReference>
<dbReference type="InterPro" id="IPR007197">
    <property type="entry name" value="rSAM"/>
</dbReference>
<dbReference type="SMART" id="SM00729">
    <property type="entry name" value="Elp3"/>
    <property type="match status" value="1"/>
</dbReference>
<dbReference type="Pfam" id="PF10105">
    <property type="entry name" value="DUF2344"/>
    <property type="match status" value="1"/>
</dbReference>
<dbReference type="InterPro" id="IPR023862">
    <property type="entry name" value="CHP03960_rSAM"/>
</dbReference>
<dbReference type="NCBIfam" id="TIGR03960">
    <property type="entry name" value="rSAM_fuse_unch"/>
    <property type="match status" value="1"/>
</dbReference>
<evidence type="ECO:0000259" key="1">
    <source>
        <dbReference type="PROSITE" id="PS51918"/>
    </source>
</evidence>
<feature type="domain" description="Radical SAM core" evidence="1">
    <location>
        <begin position="252"/>
        <end position="484"/>
    </location>
</feature>
<dbReference type="InterPro" id="IPR058240">
    <property type="entry name" value="rSAM_sf"/>
</dbReference>